<dbReference type="EMBL" id="UNSC01000001">
    <property type="protein sequence ID" value="SZD71391.1"/>
    <property type="molecule type" value="Genomic_DNA"/>
</dbReference>
<evidence type="ECO:0000313" key="5">
    <source>
        <dbReference type="Proteomes" id="UP000262142"/>
    </source>
</evidence>
<dbReference type="AlphaFoldDB" id="A0A383TWW7"/>
<dbReference type="CDD" id="cd00761">
    <property type="entry name" value="Glyco_tranf_GTA_type"/>
    <property type="match status" value="1"/>
</dbReference>
<dbReference type="GO" id="GO:0050501">
    <property type="term" value="F:hyaluronan synthase activity"/>
    <property type="evidence" value="ECO:0007669"/>
    <property type="project" value="UniProtKB-EC"/>
</dbReference>
<sequence length="325" mass="37988">MLLSIIIPVYNADSFLQENFKRIEKLYDLLKSEEFEIIYVNDGSTDNSAKILQGLKNSKNNIQVFHQENQGSSGARNSGTDIAKGQYIQYLDSDDYVDFKKIIPLLHFAIEKNLDALSYRLDIRNTHNKLISEGIKHPVIFDKIITGKQAIIQGYIPSSICVFLFKRSFLNQNQLRITPNITHMDVEFTSRMMLVCERIIFKDIAAYHYLRRDGSITKPITKEKKEKLLIDEVFVAKVIKNTIQPDFSKELKIAIEKNYNSVTWNLFWNFYKNPYQVDSKFKKKRVDELIQADLYPIKGALKTPFQNFSRYLMNQPFILKNFILK</sequence>
<evidence type="ECO:0000256" key="1">
    <source>
        <dbReference type="ARBA" id="ARBA00022676"/>
    </source>
</evidence>
<evidence type="ECO:0000259" key="3">
    <source>
        <dbReference type="Pfam" id="PF00535"/>
    </source>
</evidence>
<dbReference type="PANTHER" id="PTHR22916:SF51">
    <property type="entry name" value="GLYCOSYLTRANSFERASE EPSH-RELATED"/>
    <property type="match status" value="1"/>
</dbReference>
<dbReference type="Proteomes" id="UP000262142">
    <property type="component" value="Unassembled WGS sequence"/>
</dbReference>
<dbReference type="InterPro" id="IPR029044">
    <property type="entry name" value="Nucleotide-diphossugar_trans"/>
</dbReference>
<dbReference type="Pfam" id="PF00535">
    <property type="entry name" value="Glycos_transf_2"/>
    <property type="match status" value="1"/>
</dbReference>
<protein>
    <submittedName>
        <fullName evidence="4">Hyaluronan synthase</fullName>
        <ecNumber evidence="4">2.4.1.212</ecNumber>
    </submittedName>
</protein>
<dbReference type="PANTHER" id="PTHR22916">
    <property type="entry name" value="GLYCOSYLTRANSFERASE"/>
    <property type="match status" value="1"/>
</dbReference>
<dbReference type="OrthoDB" id="396512at2"/>
<proteinExistence type="predicted"/>
<name>A0A383TWW7_9FLAO</name>
<accession>A0A383TWW7</accession>
<dbReference type="SUPFAM" id="SSF53448">
    <property type="entry name" value="Nucleotide-diphospho-sugar transferases"/>
    <property type="match status" value="1"/>
</dbReference>
<keyword evidence="1 4" id="KW-0328">Glycosyltransferase</keyword>
<dbReference type="EC" id="2.4.1.212" evidence="4"/>
<dbReference type="Gene3D" id="3.90.550.10">
    <property type="entry name" value="Spore Coat Polysaccharide Biosynthesis Protein SpsA, Chain A"/>
    <property type="match status" value="1"/>
</dbReference>
<evidence type="ECO:0000313" key="4">
    <source>
        <dbReference type="EMBL" id="SZD71391.1"/>
    </source>
</evidence>
<dbReference type="RefSeq" id="WP_119058969.1">
    <property type="nucleotide sequence ID" value="NZ_UNSC01000001.1"/>
</dbReference>
<feature type="domain" description="Glycosyltransferase 2-like" evidence="3">
    <location>
        <begin position="4"/>
        <end position="145"/>
    </location>
</feature>
<evidence type="ECO:0000256" key="2">
    <source>
        <dbReference type="ARBA" id="ARBA00022679"/>
    </source>
</evidence>
<organism evidence="4 5">
    <name type="scientific">Candidatus Ornithobacterium hominis</name>
    <dbReference type="NCBI Taxonomy" id="2497989"/>
    <lineage>
        <taxon>Bacteria</taxon>
        <taxon>Pseudomonadati</taxon>
        <taxon>Bacteroidota</taxon>
        <taxon>Flavobacteriia</taxon>
        <taxon>Flavobacteriales</taxon>
        <taxon>Weeksellaceae</taxon>
        <taxon>Ornithobacterium</taxon>
    </lineage>
</organism>
<reference evidence="4 5" key="1">
    <citation type="submission" date="2018-09" db="EMBL/GenBank/DDBJ databases">
        <authorList>
            <consortium name="Pathogen Informatics"/>
        </authorList>
    </citation>
    <scope>NUCLEOTIDE SEQUENCE [LARGE SCALE GENOMIC DNA]</scope>
    <source>
        <strain evidence="4 5">OH-22767</strain>
    </source>
</reference>
<gene>
    <name evidence="4" type="primary">hyaD_3</name>
    <name evidence="4" type="ORF">SAMEA104719789_00490</name>
</gene>
<keyword evidence="2 4" id="KW-0808">Transferase</keyword>
<dbReference type="InterPro" id="IPR001173">
    <property type="entry name" value="Glyco_trans_2-like"/>
</dbReference>
<keyword evidence="5" id="KW-1185">Reference proteome</keyword>